<reference evidence="1 2" key="1">
    <citation type="submission" date="2019-06" db="EMBL/GenBank/DDBJ databases">
        <title>Sequencing the genomes of 1000 actinobacteria strains.</title>
        <authorList>
            <person name="Klenk H.-P."/>
        </authorList>
    </citation>
    <scope>NUCLEOTIDE SEQUENCE [LARGE SCALE GENOMIC DNA]</scope>
    <source>
        <strain evidence="1 2">DSM 21776</strain>
    </source>
</reference>
<name>A0A543PXI7_9MICO</name>
<evidence type="ECO:0000313" key="1">
    <source>
        <dbReference type="EMBL" id="TQN48797.1"/>
    </source>
</evidence>
<dbReference type="RefSeq" id="WP_141821684.1">
    <property type="nucleotide sequence ID" value="NZ_BAAAQC010000022.1"/>
</dbReference>
<sequence>MDAHALATTYRVPSNIAWIDGADFGMREELYLTALPSGQTVLLEDTGRLIWLVAMEGGEVLERVAEVVGLPLAAIESDVTRFLAEVTTRGLLAGSLTLPRSD</sequence>
<gene>
    <name evidence="1" type="ORF">FHX52_1944</name>
</gene>
<protein>
    <recommendedName>
        <fullName evidence="3">Coenzyme PQQ synthesis protein D (PqqD)</fullName>
    </recommendedName>
</protein>
<dbReference type="AlphaFoldDB" id="A0A543PXI7"/>
<proteinExistence type="predicted"/>
<evidence type="ECO:0000313" key="2">
    <source>
        <dbReference type="Proteomes" id="UP000320085"/>
    </source>
</evidence>
<organism evidence="1 2">
    <name type="scientific">Humibacillus xanthopallidus</name>
    <dbReference type="NCBI Taxonomy" id="412689"/>
    <lineage>
        <taxon>Bacteria</taxon>
        <taxon>Bacillati</taxon>
        <taxon>Actinomycetota</taxon>
        <taxon>Actinomycetes</taxon>
        <taxon>Micrococcales</taxon>
        <taxon>Intrasporangiaceae</taxon>
        <taxon>Humibacillus</taxon>
    </lineage>
</organism>
<accession>A0A543PXI7</accession>
<evidence type="ECO:0008006" key="3">
    <source>
        <dbReference type="Google" id="ProtNLM"/>
    </source>
</evidence>
<dbReference type="EMBL" id="VFQF01000001">
    <property type="protein sequence ID" value="TQN48797.1"/>
    <property type="molecule type" value="Genomic_DNA"/>
</dbReference>
<comment type="caution">
    <text evidence="1">The sequence shown here is derived from an EMBL/GenBank/DDBJ whole genome shotgun (WGS) entry which is preliminary data.</text>
</comment>
<dbReference type="Proteomes" id="UP000320085">
    <property type="component" value="Unassembled WGS sequence"/>
</dbReference>
<dbReference type="OrthoDB" id="3784458at2"/>